<dbReference type="RefSeq" id="WP_281763320.1">
    <property type="nucleotide sequence ID" value="NZ_BRVO01000001.1"/>
</dbReference>
<dbReference type="Pfam" id="PF02230">
    <property type="entry name" value="Abhydrolase_2"/>
    <property type="match status" value="1"/>
</dbReference>
<name>A0ABQ5MEB5_9FLAO</name>
<protein>
    <submittedName>
        <fullName evidence="4">Phospholipase</fullName>
    </submittedName>
</protein>
<dbReference type="SUPFAM" id="SSF53474">
    <property type="entry name" value="alpha/beta-Hydrolases"/>
    <property type="match status" value="1"/>
</dbReference>
<evidence type="ECO:0000256" key="2">
    <source>
        <dbReference type="SAM" id="SignalP"/>
    </source>
</evidence>
<dbReference type="PANTHER" id="PTHR43037:SF1">
    <property type="entry name" value="BLL1128 PROTEIN"/>
    <property type="match status" value="1"/>
</dbReference>
<dbReference type="InterPro" id="IPR003140">
    <property type="entry name" value="PLipase/COase/thioEstase"/>
</dbReference>
<feature type="signal peptide" evidence="2">
    <location>
        <begin position="1"/>
        <end position="18"/>
    </location>
</feature>
<evidence type="ECO:0000259" key="3">
    <source>
        <dbReference type="Pfam" id="PF02230"/>
    </source>
</evidence>
<gene>
    <name evidence="4" type="ORF">Y10_00190</name>
</gene>
<keyword evidence="5" id="KW-1185">Reference proteome</keyword>
<evidence type="ECO:0000313" key="4">
    <source>
        <dbReference type="EMBL" id="GLB47651.1"/>
    </source>
</evidence>
<dbReference type="EMBL" id="BRVO01000001">
    <property type="protein sequence ID" value="GLB47651.1"/>
    <property type="molecule type" value="Genomic_DNA"/>
</dbReference>
<dbReference type="PANTHER" id="PTHR43037">
    <property type="entry name" value="UNNAMED PRODUCT-RELATED"/>
    <property type="match status" value="1"/>
</dbReference>
<dbReference type="Proteomes" id="UP001143543">
    <property type="component" value="Unassembled WGS sequence"/>
</dbReference>
<organism evidence="4 5">
    <name type="scientific">Neptunitalea lumnitzerae</name>
    <dbReference type="NCBI Taxonomy" id="2965509"/>
    <lineage>
        <taxon>Bacteria</taxon>
        <taxon>Pseudomonadati</taxon>
        <taxon>Bacteroidota</taxon>
        <taxon>Flavobacteriia</taxon>
        <taxon>Flavobacteriales</taxon>
        <taxon>Flavobacteriaceae</taxon>
        <taxon>Neptunitalea</taxon>
    </lineage>
</organism>
<sequence length="263" mass="29186">MNKYILILLLLVTAGLTAQNTFNPATWGSGEKVLNYQILYPENFSESQEYPVVLFLHGAGERGSNNTSQLVNGSQLFLSDSIQKQHPAIVIFPQCPKEDYWANADIDRSSYPLNITFKTEGAPTQALSMVMDLMDDMAKKPYVKKDQIYVMGLSMGGMGTFEILYRKPEMFAAAIAICGGAHPETAAAYATKIPLWIFHGSHDNVVAPQHSINMVSSILENGGFPQFTLFANSNHNSWDPTFAQPGLLTWLFSKHKQQTNTTK</sequence>
<dbReference type="InterPro" id="IPR050955">
    <property type="entry name" value="Plant_Biomass_Hydrol_Est"/>
</dbReference>
<keyword evidence="1 2" id="KW-0732">Signal</keyword>
<evidence type="ECO:0000313" key="5">
    <source>
        <dbReference type="Proteomes" id="UP001143543"/>
    </source>
</evidence>
<proteinExistence type="predicted"/>
<feature type="chain" id="PRO_5045830350" evidence="2">
    <location>
        <begin position="19"/>
        <end position="263"/>
    </location>
</feature>
<feature type="domain" description="Phospholipase/carboxylesterase/thioesterase" evidence="3">
    <location>
        <begin position="46"/>
        <end position="239"/>
    </location>
</feature>
<comment type="caution">
    <text evidence="4">The sequence shown here is derived from an EMBL/GenBank/DDBJ whole genome shotgun (WGS) entry which is preliminary data.</text>
</comment>
<evidence type="ECO:0000256" key="1">
    <source>
        <dbReference type="ARBA" id="ARBA00022729"/>
    </source>
</evidence>
<dbReference type="Gene3D" id="3.40.50.1820">
    <property type="entry name" value="alpha/beta hydrolase"/>
    <property type="match status" value="1"/>
</dbReference>
<reference evidence="4" key="1">
    <citation type="submission" date="2022-07" db="EMBL/GenBank/DDBJ databases">
        <title>Taxonomy of Novel Oxalotrophic and Methylotrophic Bacteria.</title>
        <authorList>
            <person name="Sahin N."/>
            <person name="Tani A."/>
        </authorList>
    </citation>
    <scope>NUCLEOTIDE SEQUENCE</scope>
    <source>
        <strain evidence="4">Y10</strain>
    </source>
</reference>
<accession>A0ABQ5MEB5</accession>
<dbReference type="InterPro" id="IPR029058">
    <property type="entry name" value="AB_hydrolase_fold"/>
</dbReference>